<evidence type="ECO:0000313" key="3">
    <source>
        <dbReference type="Proteomes" id="UP000279959"/>
    </source>
</evidence>
<dbReference type="AlphaFoldDB" id="A0A494W5J6"/>
<name>A0A494W5J6_9SPHN</name>
<evidence type="ECO:0000313" key="2">
    <source>
        <dbReference type="EMBL" id="BBD98448.1"/>
    </source>
</evidence>
<dbReference type="PANTHER" id="PTHR34846:SF10">
    <property type="entry name" value="CYTOPLASMIC PROTEIN"/>
    <property type="match status" value="1"/>
</dbReference>
<dbReference type="Gene3D" id="1.20.1290.10">
    <property type="entry name" value="AhpD-like"/>
    <property type="match status" value="1"/>
</dbReference>
<organism evidence="2 3">
    <name type="scientific">Sphingobium amiense</name>
    <dbReference type="NCBI Taxonomy" id="135719"/>
    <lineage>
        <taxon>Bacteria</taxon>
        <taxon>Pseudomonadati</taxon>
        <taxon>Pseudomonadota</taxon>
        <taxon>Alphaproteobacteria</taxon>
        <taxon>Sphingomonadales</taxon>
        <taxon>Sphingomonadaceae</taxon>
        <taxon>Sphingobium</taxon>
    </lineage>
</organism>
<dbReference type="InterPro" id="IPR003779">
    <property type="entry name" value="CMD-like"/>
</dbReference>
<dbReference type="SUPFAM" id="SSF69118">
    <property type="entry name" value="AhpD-like"/>
    <property type="match status" value="1"/>
</dbReference>
<dbReference type="KEGG" id="sami:SAMIE_1019490"/>
<dbReference type="PANTHER" id="PTHR34846">
    <property type="entry name" value="4-CARBOXYMUCONOLACTONE DECARBOXYLASE FAMILY PROTEIN (AFU_ORTHOLOGUE AFUA_6G11590)"/>
    <property type="match status" value="1"/>
</dbReference>
<accession>A0A494W5J6</accession>
<dbReference type="EMBL" id="AP018664">
    <property type="protein sequence ID" value="BBD98448.1"/>
    <property type="molecule type" value="Genomic_DNA"/>
</dbReference>
<sequence length="151" mass="16810">MNDRTNIYSAGGPLFKAWYDLSMQVEKCGLEKSLLELVKIRSSQINACANCLNIHTSDASKAGEAEQRIHLVAAWEEAPCYTPRERAALGWTEHLTQVATKRAPDHVFAALEAEFSPEEQVQLTLAINVINGWNRLAVGFHLYDPALGWAE</sequence>
<dbReference type="Pfam" id="PF02627">
    <property type="entry name" value="CMD"/>
    <property type="match status" value="1"/>
</dbReference>
<dbReference type="RefSeq" id="WP_066699513.1">
    <property type="nucleotide sequence ID" value="NZ_AP018664.1"/>
</dbReference>
<gene>
    <name evidence="2" type="ORF">SAMIE_1019490</name>
</gene>
<reference evidence="2 3" key="1">
    <citation type="submission" date="2018-05" db="EMBL/GenBank/DDBJ databases">
        <title>Complete Genome Sequence of the Nonylphenol-Degrading Bacterium Sphingobium amiense DSM 16289T.</title>
        <authorList>
            <person name="Ootsuka M."/>
            <person name="Nishizawa T."/>
            <person name="Ohta H."/>
        </authorList>
    </citation>
    <scope>NUCLEOTIDE SEQUENCE [LARGE SCALE GENOMIC DNA]</scope>
    <source>
        <strain evidence="2 3">DSM 16289</strain>
    </source>
</reference>
<dbReference type="NCBIfam" id="TIGR00778">
    <property type="entry name" value="ahpD_dom"/>
    <property type="match status" value="1"/>
</dbReference>
<dbReference type="GO" id="GO:0051920">
    <property type="term" value="F:peroxiredoxin activity"/>
    <property type="evidence" value="ECO:0007669"/>
    <property type="project" value="InterPro"/>
</dbReference>
<keyword evidence="3" id="KW-1185">Reference proteome</keyword>
<feature type="domain" description="Carboxymuconolactone decarboxylase-like" evidence="1">
    <location>
        <begin position="14"/>
        <end position="93"/>
    </location>
</feature>
<dbReference type="Proteomes" id="UP000279959">
    <property type="component" value="Chromosome"/>
</dbReference>
<evidence type="ECO:0000259" key="1">
    <source>
        <dbReference type="Pfam" id="PF02627"/>
    </source>
</evidence>
<dbReference type="InterPro" id="IPR029032">
    <property type="entry name" value="AhpD-like"/>
</dbReference>
<dbReference type="InterPro" id="IPR004675">
    <property type="entry name" value="AhpD_core"/>
</dbReference>
<protein>
    <submittedName>
        <fullName evidence="2">Carboxymuconolactone decarboxylase family protein</fullName>
    </submittedName>
</protein>
<proteinExistence type="predicted"/>